<evidence type="ECO:0000256" key="5">
    <source>
        <dbReference type="ARBA" id="ARBA00023029"/>
    </source>
</evidence>
<evidence type="ECO:0000259" key="11">
    <source>
        <dbReference type="PROSITE" id="PS52039"/>
    </source>
</evidence>
<proteinExistence type="inferred from homology"/>
<dbReference type="InterPro" id="IPR023406">
    <property type="entry name" value="Topo_IA_AS"/>
</dbReference>
<dbReference type="InterPro" id="IPR013497">
    <property type="entry name" value="Topo_IA_cen"/>
</dbReference>
<evidence type="ECO:0000256" key="1">
    <source>
        <dbReference type="ARBA" id="ARBA00000213"/>
    </source>
</evidence>
<evidence type="ECO:0000313" key="13">
    <source>
        <dbReference type="Proteomes" id="UP001501367"/>
    </source>
</evidence>
<dbReference type="NCBIfam" id="TIGR01051">
    <property type="entry name" value="topA_bact"/>
    <property type="match status" value="1"/>
</dbReference>
<feature type="site" description="Interaction with DNA" evidence="8">
    <location>
        <position position="113"/>
    </location>
</feature>
<dbReference type="InterPro" id="IPR013824">
    <property type="entry name" value="Topo_IA_cen_sub1"/>
</dbReference>
<feature type="site" description="Interaction with DNA" evidence="8">
    <location>
        <position position="260"/>
    </location>
</feature>
<sequence length="816" mass="91497">MESSYGHIADLPSKEIGVDVENGFKPKYEVSPDKKALVTKLKSLSKNAETVWLASDEDREGEAISWHLAEELKLDRKKTKRIVFHEITKSAILKAIDNPREIDYNLVNAQQARRVLDRLVGYELSPVLWRKIKGGLSAGRVQSVSVRLIVEREREIQSFNAVATYSIVAEFVNEAGKAFKAKLPKNFNTKKEAEDFLNQNIGSKYKVADLETKPTKKSPTAPFTTSTLQQEAARKLYLPVGITMQLAQRLYEAGLITYMRTDSVNLSKEAMDAAQAEIIKSYGKEFSKPRTFANKSKGAQEAHEAIRPTDMSRHTVNIDRDQARLYDLIWKRTLASQMSDAQLERTNVKIEADNHSEIFTASGEVLLFEGFLKVYLEGHDDDEEEQEGMLPALKVNEKLANNYITATERYSRPPARYTEASLVKKLEELGIGRPSTYAPTISTIINRNYVEKGTLEGVERNYTQLTLQNSKVGEKVLKENTGSDKGKLVPTDIGTIVTDFLVKNFGNILDYNFTAKVEQDFDEIAEGNIDWAKMMQDFYNQFHPNVKEVEANAERESGERILGRDADGRQVSVRLGKFGPMAQIGEADDEDKKFASLMADQNIGNITLEEALNLFLLPKSLGEYKGEEVEVNNGRYGPYVRHGSVFISLPRGEDPLNVSKERAQELIDEKALADAPIAVYKGEGVQKGVGRFGPFIKWNGLFVNVSKKYNFDNLSQADVEELIEDKLQKNIDKVIHNWEEEGIVVEKARWGRSVILKGKIKIELSKDVDATKLTLAQVQEMIAAKTPAKKTPAKKTAAKTTTAKKAPAKKTAAKKK</sequence>
<feature type="site" description="Interaction with DNA" evidence="8">
    <location>
        <position position="7"/>
    </location>
</feature>
<comment type="catalytic activity">
    <reaction evidence="1 8">
        <text>ATP-independent breakage of single-stranded DNA, followed by passage and rejoining.</text>
        <dbReference type="EC" id="5.6.2.1"/>
    </reaction>
</comment>
<dbReference type="CDD" id="cd00186">
    <property type="entry name" value="TOP1Ac"/>
    <property type="match status" value="1"/>
</dbReference>
<dbReference type="InterPro" id="IPR025589">
    <property type="entry name" value="Toprim_C_rpt"/>
</dbReference>
<keyword evidence="7 8" id="KW-0413">Isomerase</keyword>
<keyword evidence="13" id="KW-1185">Reference proteome</keyword>
<comment type="function">
    <text evidence="8">Releases the supercoiling and torsional tension of DNA, which is introduced during the DNA replication and transcription, by transiently cleaving and rejoining one strand of the DNA duplex. Introduces a single-strand break via transesterification at a target site in duplex DNA. The scissile phosphodiester is attacked by the catalytic tyrosine of the enzyme, resulting in the formation of a DNA-(5'-phosphotyrosyl)-enzyme intermediate and the expulsion of a 3'-OH DNA strand. The free DNA strand then undergoes passage around the unbroken strand, thus removing DNA supercoils. Finally, in the religation step, the DNA 3'-OH attacks the covalent intermediate to expel the active-site tyrosine and restore the DNA phosphodiester backbone.</text>
</comment>
<dbReference type="InterPro" id="IPR005733">
    <property type="entry name" value="TopoI_bac-type"/>
</dbReference>
<dbReference type="SUPFAM" id="SSF56712">
    <property type="entry name" value="Prokaryotic type I DNA topoisomerase"/>
    <property type="match status" value="1"/>
</dbReference>
<comment type="caution">
    <text evidence="12">The sequence shown here is derived from an EMBL/GenBank/DDBJ whole genome shotgun (WGS) entry which is preliminary data.</text>
</comment>
<keyword evidence="5 8" id="KW-0799">Topoisomerase</keyword>
<evidence type="ECO:0000256" key="3">
    <source>
        <dbReference type="ARBA" id="ARBA00022723"/>
    </source>
</evidence>
<dbReference type="Gene3D" id="1.10.290.10">
    <property type="entry name" value="Topoisomerase I, domain 4"/>
    <property type="match status" value="1"/>
</dbReference>
<protein>
    <recommendedName>
        <fullName evidence="8">DNA topoisomerase 1</fullName>
        <ecNumber evidence="8">5.6.2.1</ecNumber>
    </recommendedName>
    <alternativeName>
        <fullName evidence="8">DNA topoisomerase I</fullName>
    </alternativeName>
</protein>
<gene>
    <name evidence="8 12" type="primary">topA</name>
    <name evidence="12" type="ORF">GCM10022422_08880</name>
</gene>
<accession>A0ABP7F0Z5</accession>
<dbReference type="PROSITE" id="PS52039">
    <property type="entry name" value="TOPO_IA_2"/>
    <property type="match status" value="1"/>
</dbReference>
<dbReference type="EC" id="5.6.2.1" evidence="8"/>
<organism evidence="12 13">
    <name type="scientific">Flavobacterium ginsengisoli</name>
    <dbReference type="NCBI Taxonomy" id="871694"/>
    <lineage>
        <taxon>Bacteria</taxon>
        <taxon>Pseudomonadati</taxon>
        <taxon>Bacteroidota</taxon>
        <taxon>Flavobacteriia</taxon>
        <taxon>Flavobacteriales</taxon>
        <taxon>Flavobacteriaceae</taxon>
        <taxon>Flavobacterium</taxon>
    </lineage>
</organism>
<reference evidence="13" key="1">
    <citation type="journal article" date="2019" name="Int. J. Syst. Evol. Microbiol.">
        <title>The Global Catalogue of Microorganisms (GCM) 10K type strain sequencing project: providing services to taxonomists for standard genome sequencing and annotation.</title>
        <authorList>
            <consortium name="The Broad Institute Genomics Platform"/>
            <consortium name="The Broad Institute Genome Sequencing Center for Infectious Disease"/>
            <person name="Wu L."/>
            <person name="Ma J."/>
        </authorList>
    </citation>
    <scope>NUCLEOTIDE SEQUENCE [LARGE SCALE GENOMIC DNA]</scope>
    <source>
        <strain evidence="13">JCM 17336</strain>
    </source>
</reference>
<dbReference type="HAMAP" id="MF_00952">
    <property type="entry name" value="Topoisom_1_prok"/>
    <property type="match status" value="1"/>
</dbReference>
<keyword evidence="6 8" id="KW-0238">DNA-binding</keyword>
<feature type="site" description="Interaction with DNA" evidence="8">
    <location>
        <position position="114"/>
    </location>
</feature>
<feature type="region of interest" description="Disordered" evidence="9">
    <location>
        <begin position="786"/>
        <end position="816"/>
    </location>
</feature>
<dbReference type="Gene3D" id="3.40.50.140">
    <property type="match status" value="1"/>
</dbReference>
<dbReference type="InterPro" id="IPR006171">
    <property type="entry name" value="TOPRIM_dom"/>
</dbReference>
<feature type="site" description="Interaction with DNA" evidence="8">
    <location>
        <position position="447"/>
    </location>
</feature>
<dbReference type="EMBL" id="BAABDT010000001">
    <property type="protein sequence ID" value="GAA3729055.1"/>
    <property type="molecule type" value="Genomic_DNA"/>
</dbReference>
<dbReference type="PROSITE" id="PS50880">
    <property type="entry name" value="TOPRIM"/>
    <property type="match status" value="1"/>
</dbReference>
<feature type="site" description="Interaction with DNA" evidence="8">
    <location>
        <position position="129"/>
    </location>
</feature>
<feature type="site" description="Interaction with DNA" evidence="8">
    <location>
        <position position="122"/>
    </location>
</feature>
<evidence type="ECO:0000256" key="6">
    <source>
        <dbReference type="ARBA" id="ARBA00023125"/>
    </source>
</evidence>
<dbReference type="Pfam" id="PF01751">
    <property type="entry name" value="Toprim"/>
    <property type="match status" value="1"/>
</dbReference>
<evidence type="ECO:0000256" key="7">
    <source>
        <dbReference type="ARBA" id="ARBA00023235"/>
    </source>
</evidence>
<feature type="region of interest" description="Interaction with DNA" evidence="8">
    <location>
        <begin position="137"/>
        <end position="142"/>
    </location>
</feature>
<dbReference type="InterPro" id="IPR023405">
    <property type="entry name" value="Topo_IA_core_domain"/>
</dbReference>
<dbReference type="SMART" id="SM00436">
    <property type="entry name" value="TOP1Bc"/>
    <property type="match status" value="1"/>
</dbReference>
<keyword evidence="3" id="KW-0479">Metal-binding</keyword>
<dbReference type="PRINTS" id="PR00417">
    <property type="entry name" value="PRTPISMRASEI"/>
</dbReference>
<feature type="domain" description="Toprim" evidence="10">
    <location>
        <begin position="1"/>
        <end position="87"/>
    </location>
</feature>
<feature type="compositionally biased region" description="Basic residues" evidence="9">
    <location>
        <begin position="806"/>
        <end position="816"/>
    </location>
</feature>
<evidence type="ECO:0000256" key="2">
    <source>
        <dbReference type="ARBA" id="ARBA00009446"/>
    </source>
</evidence>
<keyword evidence="4" id="KW-0460">Magnesium</keyword>
<evidence type="ECO:0000259" key="10">
    <source>
        <dbReference type="PROSITE" id="PS50880"/>
    </source>
</evidence>
<dbReference type="Gene3D" id="2.70.20.10">
    <property type="entry name" value="Topoisomerase I, domain 3"/>
    <property type="match status" value="1"/>
</dbReference>
<feature type="compositionally biased region" description="Basic residues" evidence="9">
    <location>
        <begin position="787"/>
        <end position="797"/>
    </location>
</feature>
<dbReference type="InterPro" id="IPR028612">
    <property type="entry name" value="Topoisom_1_IA"/>
</dbReference>
<dbReference type="InterPro" id="IPR000380">
    <property type="entry name" value="Topo_IA"/>
</dbReference>
<dbReference type="InterPro" id="IPR003601">
    <property type="entry name" value="Topo_IA_2"/>
</dbReference>
<evidence type="ECO:0000256" key="4">
    <source>
        <dbReference type="ARBA" id="ARBA00022842"/>
    </source>
</evidence>
<dbReference type="InterPro" id="IPR013825">
    <property type="entry name" value="Topo_IA_cen_sub2"/>
</dbReference>
<feature type="active site" description="O-(5'-phospho-DNA)-tyrosine intermediate" evidence="8">
    <location>
        <position position="258"/>
    </location>
</feature>
<dbReference type="SMART" id="SM00437">
    <property type="entry name" value="TOP1Ac"/>
    <property type="match status" value="1"/>
</dbReference>
<dbReference type="Proteomes" id="UP001501367">
    <property type="component" value="Unassembled WGS sequence"/>
</dbReference>
<evidence type="ECO:0000256" key="9">
    <source>
        <dbReference type="SAM" id="MobiDB-lite"/>
    </source>
</evidence>
<dbReference type="InterPro" id="IPR003602">
    <property type="entry name" value="Topo_IA_DNA-bd_dom"/>
</dbReference>
<evidence type="ECO:0000256" key="8">
    <source>
        <dbReference type="HAMAP-Rule" id="MF_00952"/>
    </source>
</evidence>
<evidence type="ECO:0000313" key="12">
    <source>
        <dbReference type="EMBL" id="GAA3729055.1"/>
    </source>
</evidence>
<dbReference type="Gene3D" id="1.10.460.10">
    <property type="entry name" value="Topoisomerase I, domain 2"/>
    <property type="match status" value="2"/>
</dbReference>
<dbReference type="SMART" id="SM00493">
    <property type="entry name" value="TOPRIM"/>
    <property type="match status" value="1"/>
</dbReference>
<feature type="site" description="Interaction with DNA" evidence="8">
    <location>
        <position position="117"/>
    </location>
</feature>
<dbReference type="InterPro" id="IPR013826">
    <property type="entry name" value="Topo_IA_cen_sub3"/>
</dbReference>
<dbReference type="Pfam" id="PF13368">
    <property type="entry name" value="Toprim_C_rpt"/>
    <property type="match status" value="2"/>
</dbReference>
<comment type="similarity">
    <text evidence="2 8">Belongs to the type IA topoisomerase family.</text>
</comment>
<dbReference type="PANTHER" id="PTHR42785">
    <property type="entry name" value="DNA TOPOISOMERASE, TYPE IA, CORE"/>
    <property type="match status" value="1"/>
</dbReference>
<feature type="domain" description="Topo IA-type catalytic" evidence="11">
    <location>
        <begin position="103"/>
        <end position="547"/>
    </location>
</feature>
<dbReference type="PROSITE" id="PS00396">
    <property type="entry name" value="TOPO_IA_1"/>
    <property type="match status" value="1"/>
</dbReference>
<dbReference type="PANTHER" id="PTHR42785:SF1">
    <property type="entry name" value="DNA TOPOISOMERASE"/>
    <property type="match status" value="1"/>
</dbReference>
<name>A0ABP7F0Z5_9FLAO</name>
<dbReference type="Pfam" id="PF01131">
    <property type="entry name" value="Topoisom_bac"/>
    <property type="match status" value="2"/>
</dbReference>
<comment type="subunit">
    <text evidence="8">Monomer.</text>
</comment>